<evidence type="ECO:0000313" key="3">
    <source>
        <dbReference type="Proteomes" id="UP000024635"/>
    </source>
</evidence>
<organism evidence="2 3">
    <name type="scientific">Ancylostoma ceylanicum</name>
    <dbReference type="NCBI Taxonomy" id="53326"/>
    <lineage>
        <taxon>Eukaryota</taxon>
        <taxon>Metazoa</taxon>
        <taxon>Ecdysozoa</taxon>
        <taxon>Nematoda</taxon>
        <taxon>Chromadorea</taxon>
        <taxon>Rhabditida</taxon>
        <taxon>Rhabditina</taxon>
        <taxon>Rhabditomorpha</taxon>
        <taxon>Strongyloidea</taxon>
        <taxon>Ancylostomatidae</taxon>
        <taxon>Ancylostomatinae</taxon>
        <taxon>Ancylostoma</taxon>
    </lineage>
</organism>
<accession>A0A016UG15</accession>
<dbReference type="AlphaFoldDB" id="A0A016UG15"/>
<proteinExistence type="predicted"/>
<reference evidence="3" key="1">
    <citation type="journal article" date="2015" name="Nat. Genet.">
        <title>The genome and transcriptome of the zoonotic hookworm Ancylostoma ceylanicum identify infection-specific gene families.</title>
        <authorList>
            <person name="Schwarz E.M."/>
            <person name="Hu Y."/>
            <person name="Antoshechkin I."/>
            <person name="Miller M.M."/>
            <person name="Sternberg P.W."/>
            <person name="Aroian R.V."/>
        </authorList>
    </citation>
    <scope>NUCLEOTIDE SEQUENCE</scope>
    <source>
        <strain evidence="3">HY135</strain>
    </source>
</reference>
<evidence type="ECO:0000256" key="1">
    <source>
        <dbReference type="SAM" id="SignalP"/>
    </source>
</evidence>
<dbReference type="Pfam" id="PF17641">
    <property type="entry name" value="ASPRs"/>
    <property type="match status" value="1"/>
</dbReference>
<feature type="signal peptide" evidence="1">
    <location>
        <begin position="1"/>
        <end position="24"/>
    </location>
</feature>
<dbReference type="OrthoDB" id="10362763at2759"/>
<evidence type="ECO:0000313" key="2">
    <source>
        <dbReference type="EMBL" id="EYC13861.1"/>
    </source>
</evidence>
<evidence type="ECO:0008006" key="4">
    <source>
        <dbReference type="Google" id="ProtNLM"/>
    </source>
</evidence>
<dbReference type="EMBL" id="JARK01001378">
    <property type="protein sequence ID" value="EYC13861.1"/>
    <property type="molecule type" value="Genomic_DNA"/>
</dbReference>
<gene>
    <name evidence="2" type="primary">Acey_s0042.g572</name>
    <name evidence="2" type="synonym">ASPR-s0042.g572</name>
    <name evidence="2" type="ORF">Y032_0042g572</name>
</gene>
<feature type="chain" id="PRO_5001488239" description="SCP domain-containing protein" evidence="1">
    <location>
        <begin position="25"/>
        <end position="187"/>
    </location>
</feature>
<keyword evidence="1" id="KW-0732">Signal</keyword>
<comment type="caution">
    <text evidence="2">The sequence shown here is derived from an EMBL/GenBank/DDBJ whole genome shotgun (WGS) entry which is preliminary data.</text>
</comment>
<dbReference type="Proteomes" id="UP000024635">
    <property type="component" value="Unassembled WGS sequence"/>
</dbReference>
<sequence>MFYSLLSVAAIVLLLGVFPTNTDALQAFPYCKELGKYRTRDNIKKLLIGEVSTAEPLRGHLISVTIIYDCVLEGLAVLEMKRRGPANVCTDAGAFFTEKFEEQCAPCVTSKGGHGTPLSRLSSAHMLLKIWARKSAKRAGYKPKQFIEKAVKSFYPTIGKLGVMGKYGCSYATDETKYKLACVFMKP</sequence>
<protein>
    <recommendedName>
        <fullName evidence="4">SCP domain-containing protein</fullName>
    </recommendedName>
</protein>
<keyword evidence="3" id="KW-1185">Reference proteome</keyword>
<dbReference type="InterPro" id="IPR035109">
    <property type="entry name" value="ASPR"/>
</dbReference>
<name>A0A016UG15_9BILA</name>